<name>A0A106QCJ3_9BURK</name>
<dbReference type="RefSeq" id="WP_060192341.1">
    <property type="nucleotide sequence ID" value="NZ_LPHD01000049.1"/>
</dbReference>
<organism evidence="1 2">
    <name type="scientific">Burkholderia ubonensis</name>
    <dbReference type="NCBI Taxonomy" id="101571"/>
    <lineage>
        <taxon>Bacteria</taxon>
        <taxon>Pseudomonadati</taxon>
        <taxon>Pseudomonadota</taxon>
        <taxon>Betaproteobacteria</taxon>
        <taxon>Burkholderiales</taxon>
        <taxon>Burkholderiaceae</taxon>
        <taxon>Burkholderia</taxon>
        <taxon>Burkholderia cepacia complex</taxon>
    </lineage>
</organism>
<sequence>MTDRFSKPNLLAALERRADELKKQYGFDENNGTAQLKGKLDNQDAAVAYGKFRLYHDLIQQLDDGSLLRR</sequence>
<dbReference type="AlphaFoldDB" id="A0A106QCJ3"/>
<gene>
    <name evidence="1" type="ORF">WL29_21690</name>
</gene>
<evidence type="ECO:0000313" key="1">
    <source>
        <dbReference type="EMBL" id="KWA83981.1"/>
    </source>
</evidence>
<comment type="caution">
    <text evidence="1">The sequence shown here is derived from an EMBL/GenBank/DDBJ whole genome shotgun (WGS) entry which is preliminary data.</text>
</comment>
<protein>
    <submittedName>
        <fullName evidence="1">Uncharacterized protein</fullName>
    </submittedName>
</protein>
<accession>A0A106QCJ3</accession>
<reference evidence="1 2" key="1">
    <citation type="submission" date="2015-11" db="EMBL/GenBank/DDBJ databases">
        <title>Expanding the genomic diversity of Burkholderia species for the development of highly accurate diagnostics.</title>
        <authorList>
            <person name="Sahl J."/>
            <person name="Keim P."/>
            <person name="Wagner D."/>
        </authorList>
    </citation>
    <scope>NUCLEOTIDE SEQUENCE [LARGE SCALE GENOMIC DNA]</scope>
    <source>
        <strain evidence="1 2">MSMB2087WGS</strain>
    </source>
</reference>
<dbReference type="Proteomes" id="UP000060630">
    <property type="component" value="Unassembled WGS sequence"/>
</dbReference>
<dbReference type="EMBL" id="LPHD01000049">
    <property type="protein sequence ID" value="KWA83981.1"/>
    <property type="molecule type" value="Genomic_DNA"/>
</dbReference>
<evidence type="ECO:0000313" key="2">
    <source>
        <dbReference type="Proteomes" id="UP000060630"/>
    </source>
</evidence>
<proteinExistence type="predicted"/>